<dbReference type="Pfam" id="PF14223">
    <property type="entry name" value="Retrotran_gag_2"/>
    <property type="match status" value="1"/>
</dbReference>
<dbReference type="SUPFAM" id="SSF57756">
    <property type="entry name" value="Retrovirus zinc finger-like domains"/>
    <property type="match status" value="1"/>
</dbReference>
<dbReference type="InterPro" id="IPR036875">
    <property type="entry name" value="Znf_CCHC_sf"/>
</dbReference>
<feature type="compositionally biased region" description="Basic and acidic residues" evidence="1">
    <location>
        <begin position="322"/>
        <end position="353"/>
    </location>
</feature>
<feature type="region of interest" description="Disordered" evidence="1">
    <location>
        <begin position="291"/>
        <end position="353"/>
    </location>
</feature>
<evidence type="ECO:0000256" key="1">
    <source>
        <dbReference type="SAM" id="MobiDB-lite"/>
    </source>
</evidence>
<protein>
    <submittedName>
        <fullName evidence="2">Ribonuclease H-like domain-containing protein</fullName>
    </submittedName>
</protein>
<feature type="compositionally biased region" description="Basic residues" evidence="1">
    <location>
        <begin position="297"/>
        <end position="306"/>
    </location>
</feature>
<evidence type="ECO:0000313" key="2">
    <source>
        <dbReference type="EMBL" id="GEU79250.1"/>
    </source>
</evidence>
<gene>
    <name evidence="2" type="ORF">Tci_051228</name>
</gene>
<dbReference type="GO" id="GO:0003676">
    <property type="term" value="F:nucleic acid binding"/>
    <property type="evidence" value="ECO:0007669"/>
    <property type="project" value="InterPro"/>
</dbReference>
<reference evidence="2" key="1">
    <citation type="journal article" date="2019" name="Sci. Rep.">
        <title>Draft genome of Tanacetum cinerariifolium, the natural source of mosquito coil.</title>
        <authorList>
            <person name="Yamashiro T."/>
            <person name="Shiraishi A."/>
            <person name="Satake H."/>
            <person name="Nakayama K."/>
        </authorList>
    </citation>
    <scope>NUCLEOTIDE SEQUENCE</scope>
</reference>
<dbReference type="EMBL" id="BKCJ010007832">
    <property type="protein sequence ID" value="GEU79250.1"/>
    <property type="molecule type" value="Genomic_DNA"/>
</dbReference>
<dbReference type="AlphaFoldDB" id="A0A6L2MZE0"/>
<proteinExistence type="predicted"/>
<accession>A0A6L2MZE0</accession>
<comment type="caution">
    <text evidence="2">The sequence shown here is derived from an EMBL/GenBank/DDBJ whole genome shotgun (WGS) entry which is preliminary data.</text>
</comment>
<organism evidence="2">
    <name type="scientific">Tanacetum cinerariifolium</name>
    <name type="common">Dalmatian daisy</name>
    <name type="synonym">Chrysanthemum cinerariifolium</name>
    <dbReference type="NCBI Taxonomy" id="118510"/>
    <lineage>
        <taxon>Eukaryota</taxon>
        <taxon>Viridiplantae</taxon>
        <taxon>Streptophyta</taxon>
        <taxon>Embryophyta</taxon>
        <taxon>Tracheophyta</taxon>
        <taxon>Spermatophyta</taxon>
        <taxon>Magnoliopsida</taxon>
        <taxon>eudicotyledons</taxon>
        <taxon>Gunneridae</taxon>
        <taxon>Pentapetalae</taxon>
        <taxon>asterids</taxon>
        <taxon>campanulids</taxon>
        <taxon>Asterales</taxon>
        <taxon>Asteraceae</taxon>
        <taxon>Asteroideae</taxon>
        <taxon>Anthemideae</taxon>
        <taxon>Anthemidinae</taxon>
        <taxon>Tanacetum</taxon>
    </lineage>
</organism>
<name>A0A6L2MZE0_TANCI</name>
<sequence>MVDYSLWEVIENGNKPPITTVVKGVETIIAPVTAEEKAQRRLELKARSTLLMGISNEHQLKFNSIKDAKSLLQAIETRFRGNATTKKTQGNLLNQQYENFTASSSKVLDQTFDRLQKLISQLEILGESILQKDVNQKFLRSLSPEWNTYTIVWRNKPDIDTWSLDDLYNNLKGQKISEEHKKKLNLNRNETDAFDKTKAGCYNFHKRGHFARECSAPKAQNNKNIESTRIVPVKTPASSALVLCDGLEDSKDEAESRPKIEKKTVKPSFPKIEFVKSKEQVNSPRKTIVRQVEKPRQHTHKPRGNHRNWNNMMSQRLGKPKSSQDDRFKPSNDVRKKVNEVSRQEHECKDQKEKENVYNTNRVNVVNLTVNAASNEVNVVGIKSSIKLPDDPNMPELEDISIFDVDPNF</sequence>
<dbReference type="GO" id="GO:0008270">
    <property type="term" value="F:zinc ion binding"/>
    <property type="evidence" value="ECO:0007669"/>
    <property type="project" value="InterPro"/>
</dbReference>